<dbReference type="EMBL" id="GEDC01009447">
    <property type="protein sequence ID" value="JAS27851.1"/>
    <property type="molecule type" value="Transcribed_RNA"/>
</dbReference>
<dbReference type="GO" id="GO:0007015">
    <property type="term" value="P:actin filament organization"/>
    <property type="evidence" value="ECO:0007669"/>
    <property type="project" value="TreeGrafter"/>
</dbReference>
<accession>A0A1B6E488</accession>
<organism evidence="4">
    <name type="scientific">Clastoptera arizonana</name>
    <name type="common">Arizona spittle bug</name>
    <dbReference type="NCBI Taxonomy" id="38151"/>
    <lineage>
        <taxon>Eukaryota</taxon>
        <taxon>Metazoa</taxon>
        <taxon>Ecdysozoa</taxon>
        <taxon>Arthropoda</taxon>
        <taxon>Hexapoda</taxon>
        <taxon>Insecta</taxon>
        <taxon>Pterygota</taxon>
        <taxon>Neoptera</taxon>
        <taxon>Paraneoptera</taxon>
        <taxon>Hemiptera</taxon>
        <taxon>Auchenorrhyncha</taxon>
        <taxon>Cercopoidea</taxon>
        <taxon>Clastopteridae</taxon>
        <taxon>Clastoptera</taxon>
    </lineage>
</organism>
<dbReference type="PANTHER" id="PTHR12771">
    <property type="entry name" value="ENGULFMENT AND CELL MOTILITY"/>
    <property type="match status" value="1"/>
</dbReference>
<dbReference type="PANTHER" id="PTHR12771:SF56">
    <property type="entry name" value="CED-12"/>
    <property type="match status" value="1"/>
</dbReference>
<evidence type="ECO:0000259" key="2">
    <source>
        <dbReference type="Pfam" id="PF16457"/>
    </source>
</evidence>
<dbReference type="InterPro" id="IPR024574">
    <property type="entry name" value="ELMO_ARM"/>
</dbReference>
<dbReference type="GO" id="GO:0048870">
    <property type="term" value="P:cell motility"/>
    <property type="evidence" value="ECO:0007669"/>
    <property type="project" value="TreeGrafter"/>
</dbReference>
<evidence type="ECO:0000313" key="4">
    <source>
        <dbReference type="EMBL" id="JAS32728.1"/>
    </source>
</evidence>
<gene>
    <name evidence="3" type="ORF">g.36239</name>
    <name evidence="4" type="ORF">g.36247</name>
</gene>
<protein>
    <recommendedName>
        <fullName evidence="5">ELMO domain-containing protein</fullName>
    </recommendedName>
</protein>
<feature type="domain" description="ELMO armadillo-like helical" evidence="1">
    <location>
        <begin position="125"/>
        <end position="275"/>
    </location>
</feature>
<dbReference type="SUPFAM" id="SSF50729">
    <property type="entry name" value="PH domain-like"/>
    <property type="match status" value="1"/>
</dbReference>
<dbReference type="GO" id="GO:0005886">
    <property type="term" value="C:plasma membrane"/>
    <property type="evidence" value="ECO:0007669"/>
    <property type="project" value="TreeGrafter"/>
</dbReference>
<sequence length="757" mass="87583">MQSDVGDSVVSIAIEISHNAQLFKLNQNEPLEDIIKNICDENGFEYARNKYSLQFVHRHHENDSNLPHYVTEENRYRIKNGSELKLFHSASEFVNILQTKLSTRIDKKELSWALSKLSVFSSDATFASEFFFTGYPLLRSVIEESSLTTNLFNNCLRTFLNFIKLGYITELDEPFLIRLKNILNSEQVIDEHIIENSLQLLDAIIYTMNDISPNFITINELIPHIWNRDSPAIQGYAIALINGLALKLSEMEQEGDLLDQMNSLLLRENILKNVISSEKKSSFMSHNLYVYQTLILSLELTRFNKLVSENTHFPDIELNYHYKRNKFKSFSDKITFKVGNEEQGVKCPPKRADRERSKTVVLKGSSSNLLMTQFDSMKSLLDSSLSLLQKDDFSNYDVGEDLNISLNQMTHDCIIYFAHNYRNEYRKTLVNEFHLRFLKTCCQVTDFLVKDILKIGQPPSEDETLYYPLVFSATVDAPFFEELFSCAMILLAKTRKEMNAKTEADLEKVFQVFKRQLNEGLASQPHSFNQLSSKLSSLTYSVVSGQWQEERCEKEKETFAKLPSIKQLRESLINETLELIKTQRINYLIKGTQFPMWNAQRSQRIKNKMWFVSLTENKRFIQYQENFKNDSENTQPFNLIAVSQIDSLVTGKKCPHIKESKGRPTTGELAFSLILNQEELKSLDFIAPNQEVYDYWTDGINALIGQKMKSSHMKHELNTLIEMELRVRLLDIEGIELPIEAPPIPADPPNYNFLNSK</sequence>
<dbReference type="Pfam" id="PF16457">
    <property type="entry name" value="PH_12"/>
    <property type="match status" value="1"/>
</dbReference>
<dbReference type="EMBL" id="GEDC01004570">
    <property type="protein sequence ID" value="JAS32728.1"/>
    <property type="molecule type" value="Transcribed_RNA"/>
</dbReference>
<evidence type="ECO:0008006" key="5">
    <source>
        <dbReference type="Google" id="ProtNLM"/>
    </source>
</evidence>
<dbReference type="AlphaFoldDB" id="A0A1B6E488"/>
<dbReference type="InterPro" id="IPR050868">
    <property type="entry name" value="ELMO_domain-containing"/>
</dbReference>
<dbReference type="Gene3D" id="6.10.10.90">
    <property type="match status" value="2"/>
</dbReference>
<evidence type="ECO:0000313" key="3">
    <source>
        <dbReference type="EMBL" id="JAS27851.1"/>
    </source>
</evidence>
<dbReference type="InterPro" id="IPR001849">
    <property type="entry name" value="PH_domain"/>
</dbReference>
<feature type="domain" description="PH" evidence="2">
    <location>
        <begin position="580"/>
        <end position="705"/>
    </location>
</feature>
<proteinExistence type="predicted"/>
<reference evidence="4" key="1">
    <citation type="submission" date="2015-12" db="EMBL/GenBank/DDBJ databases">
        <title>De novo transcriptome assembly of four potential Pierce s Disease insect vectors from Arizona vineyards.</title>
        <authorList>
            <person name="Tassone E.E."/>
        </authorList>
    </citation>
    <scope>NUCLEOTIDE SEQUENCE</scope>
</reference>
<evidence type="ECO:0000259" key="1">
    <source>
        <dbReference type="Pfam" id="PF11841"/>
    </source>
</evidence>
<name>A0A1B6E488_9HEMI</name>
<dbReference type="Pfam" id="PF11841">
    <property type="entry name" value="ELMO_ARM"/>
    <property type="match status" value="1"/>
</dbReference>